<accession>A0A317G4X8</accession>
<protein>
    <recommendedName>
        <fullName evidence="4">Pr6Pr family membrane protein</fullName>
    </recommendedName>
</protein>
<feature type="transmembrane region" description="Helical" evidence="1">
    <location>
        <begin position="166"/>
        <end position="185"/>
    </location>
</feature>
<name>A0A317G4X8_BUTFI</name>
<evidence type="ECO:0008006" key="4">
    <source>
        <dbReference type="Google" id="ProtNLM"/>
    </source>
</evidence>
<gene>
    <name evidence="2" type="ORF">CPT75_14745</name>
</gene>
<feature type="transmembrane region" description="Helical" evidence="1">
    <location>
        <begin position="222"/>
        <end position="242"/>
    </location>
</feature>
<evidence type="ECO:0000256" key="1">
    <source>
        <dbReference type="SAM" id="Phobius"/>
    </source>
</evidence>
<sequence length="249" mass="28071">MYRIKNNRIMSTKRTVKSTYYKDEQYKSLKPIRKSISLVFKIIVILSAVVGTFLSYYAGRDSFMGGSVVFMYFTIQSNIAIALISVIGAYFLCTNKRISKLWYIIKFVGTVSITLTGVVFGLVLAPTLGAQAWNIQNTLTHLVVPVAAVVDFFVTSSVLIIKKSSVFYVTIPPLLYVIYAGIGYVRGWEFAKGINYPYFFLNWGSNAGAFGFTNELPFMGSAWWILLLLVFLLIVGYCYLTIADYIRNI</sequence>
<evidence type="ECO:0000313" key="3">
    <source>
        <dbReference type="Proteomes" id="UP000245488"/>
    </source>
</evidence>
<keyword evidence="3" id="KW-1185">Reference proteome</keyword>
<feature type="transmembrane region" description="Helical" evidence="1">
    <location>
        <begin position="104"/>
        <end position="127"/>
    </location>
</feature>
<comment type="caution">
    <text evidence="2">The sequence shown here is derived from an EMBL/GenBank/DDBJ whole genome shotgun (WGS) entry which is preliminary data.</text>
</comment>
<feature type="transmembrane region" description="Helical" evidence="1">
    <location>
        <begin position="38"/>
        <end position="58"/>
    </location>
</feature>
<feature type="transmembrane region" description="Helical" evidence="1">
    <location>
        <begin position="70"/>
        <end position="92"/>
    </location>
</feature>
<keyword evidence="1" id="KW-0472">Membrane</keyword>
<keyword evidence="1" id="KW-0812">Transmembrane</keyword>
<reference evidence="2 3" key="1">
    <citation type="submission" date="2017-09" db="EMBL/GenBank/DDBJ databases">
        <title>High-quality draft genome sequence of Butyrivibrio fibrisolvens INBov1, isolated from cow rumen.</title>
        <authorList>
            <person name="Rodriguez Hernaez J."/>
            <person name="Rivarola M."/>
            <person name="Paniego N."/>
            <person name="Cravero S."/>
            <person name="Ceron Cucchi M."/>
            <person name="Martinez M.C."/>
        </authorList>
    </citation>
    <scope>NUCLEOTIDE SEQUENCE [LARGE SCALE GENOMIC DNA]</scope>
    <source>
        <strain evidence="2 3">INBov1</strain>
    </source>
</reference>
<dbReference type="AlphaFoldDB" id="A0A317G4X8"/>
<dbReference type="NCBIfam" id="NF038065">
    <property type="entry name" value="Pr6Pr"/>
    <property type="match status" value="1"/>
</dbReference>
<keyword evidence="1" id="KW-1133">Transmembrane helix</keyword>
<proteinExistence type="predicted"/>
<dbReference type="Proteomes" id="UP000245488">
    <property type="component" value="Chromosome"/>
</dbReference>
<feature type="transmembrane region" description="Helical" evidence="1">
    <location>
        <begin position="139"/>
        <end position="161"/>
    </location>
</feature>
<dbReference type="EMBL" id="NXNG01000001">
    <property type="protein sequence ID" value="PWT28286.1"/>
    <property type="molecule type" value="Genomic_DNA"/>
</dbReference>
<evidence type="ECO:0000313" key="2">
    <source>
        <dbReference type="EMBL" id="PWT28286.1"/>
    </source>
</evidence>
<organism evidence="2 3">
    <name type="scientific">Butyrivibrio fibrisolvens</name>
    <dbReference type="NCBI Taxonomy" id="831"/>
    <lineage>
        <taxon>Bacteria</taxon>
        <taxon>Bacillati</taxon>
        <taxon>Bacillota</taxon>
        <taxon>Clostridia</taxon>
        <taxon>Lachnospirales</taxon>
        <taxon>Lachnospiraceae</taxon>
        <taxon>Butyrivibrio</taxon>
    </lineage>
</organism>
<dbReference type="InterPro" id="IPR049713">
    <property type="entry name" value="Pr6Pr-like"/>
</dbReference>